<dbReference type="InterPro" id="IPR014710">
    <property type="entry name" value="RmlC-like_jellyroll"/>
</dbReference>
<protein>
    <submittedName>
        <fullName evidence="3">Cupin domain-containing protein</fullName>
    </submittedName>
</protein>
<dbReference type="Gene3D" id="2.60.120.10">
    <property type="entry name" value="Jelly Rolls"/>
    <property type="match status" value="1"/>
</dbReference>
<organism evidence="3 4">
    <name type="scientific">Amycolatopsis tucumanensis</name>
    <dbReference type="NCBI Taxonomy" id="401106"/>
    <lineage>
        <taxon>Bacteria</taxon>
        <taxon>Bacillati</taxon>
        <taxon>Actinomycetota</taxon>
        <taxon>Actinomycetes</taxon>
        <taxon>Pseudonocardiales</taxon>
        <taxon>Pseudonocardiaceae</taxon>
        <taxon>Amycolatopsis</taxon>
    </lineage>
</organism>
<name>A0ABP7J8Q4_9PSEU</name>
<feature type="chain" id="PRO_5046931290" evidence="1">
    <location>
        <begin position="27"/>
        <end position="143"/>
    </location>
</feature>
<feature type="domain" description="Cupin type-2" evidence="2">
    <location>
        <begin position="52"/>
        <end position="119"/>
    </location>
</feature>
<feature type="signal peptide" evidence="1">
    <location>
        <begin position="1"/>
        <end position="26"/>
    </location>
</feature>
<dbReference type="InterPro" id="IPR011051">
    <property type="entry name" value="RmlC_Cupin_sf"/>
</dbReference>
<dbReference type="RefSeq" id="WP_237335471.1">
    <property type="nucleotide sequence ID" value="NZ_BAABCM010000011.1"/>
</dbReference>
<reference evidence="4" key="1">
    <citation type="journal article" date="2019" name="Int. J. Syst. Evol. Microbiol.">
        <title>The Global Catalogue of Microorganisms (GCM) 10K type strain sequencing project: providing services to taxonomists for standard genome sequencing and annotation.</title>
        <authorList>
            <consortium name="The Broad Institute Genomics Platform"/>
            <consortium name="The Broad Institute Genome Sequencing Center for Infectious Disease"/>
            <person name="Wu L."/>
            <person name="Ma J."/>
        </authorList>
    </citation>
    <scope>NUCLEOTIDE SEQUENCE [LARGE SCALE GENOMIC DNA]</scope>
    <source>
        <strain evidence="4">JCM 17017</strain>
    </source>
</reference>
<gene>
    <name evidence="3" type="ORF">GCM10022380_64850</name>
</gene>
<sequence>MIKKTALVVTAAAGLALTVLPGTADATPGQGVSAVTIFDHVIGNTDYVLKEITLAPGGSTGWHYHPGQVTGYVKQGVLSHNDSSCAGDGVYHAGQIVSEESGPGYVHIGRNLGSTPVVLDVLYQSPAGQPLAVDMPNPGCSFE</sequence>
<dbReference type="InterPro" id="IPR013096">
    <property type="entry name" value="Cupin_2"/>
</dbReference>
<proteinExistence type="predicted"/>
<comment type="caution">
    <text evidence="3">The sequence shown here is derived from an EMBL/GenBank/DDBJ whole genome shotgun (WGS) entry which is preliminary data.</text>
</comment>
<dbReference type="SUPFAM" id="SSF51182">
    <property type="entry name" value="RmlC-like cupins"/>
    <property type="match status" value="1"/>
</dbReference>
<dbReference type="EMBL" id="BAABCM010000011">
    <property type="protein sequence ID" value="GAA3837758.1"/>
    <property type="molecule type" value="Genomic_DNA"/>
</dbReference>
<keyword evidence="4" id="KW-1185">Reference proteome</keyword>
<keyword evidence="1" id="KW-0732">Signal</keyword>
<accession>A0ABP7J8Q4</accession>
<evidence type="ECO:0000256" key="1">
    <source>
        <dbReference type="SAM" id="SignalP"/>
    </source>
</evidence>
<evidence type="ECO:0000313" key="3">
    <source>
        <dbReference type="EMBL" id="GAA3837758.1"/>
    </source>
</evidence>
<dbReference type="Pfam" id="PF07883">
    <property type="entry name" value="Cupin_2"/>
    <property type="match status" value="1"/>
</dbReference>
<evidence type="ECO:0000259" key="2">
    <source>
        <dbReference type="Pfam" id="PF07883"/>
    </source>
</evidence>
<evidence type="ECO:0000313" key="4">
    <source>
        <dbReference type="Proteomes" id="UP001501624"/>
    </source>
</evidence>
<dbReference type="Proteomes" id="UP001501624">
    <property type="component" value="Unassembled WGS sequence"/>
</dbReference>